<dbReference type="GO" id="GO:0010027">
    <property type="term" value="P:thylakoid membrane organization"/>
    <property type="evidence" value="ECO:0007669"/>
    <property type="project" value="TreeGrafter"/>
</dbReference>
<dbReference type="Proteomes" id="UP000652761">
    <property type="component" value="Unassembled WGS sequence"/>
</dbReference>
<organism evidence="1 2">
    <name type="scientific">Colocasia esculenta</name>
    <name type="common">Wild taro</name>
    <name type="synonym">Arum esculentum</name>
    <dbReference type="NCBI Taxonomy" id="4460"/>
    <lineage>
        <taxon>Eukaryota</taxon>
        <taxon>Viridiplantae</taxon>
        <taxon>Streptophyta</taxon>
        <taxon>Embryophyta</taxon>
        <taxon>Tracheophyta</taxon>
        <taxon>Spermatophyta</taxon>
        <taxon>Magnoliopsida</taxon>
        <taxon>Liliopsida</taxon>
        <taxon>Araceae</taxon>
        <taxon>Aroideae</taxon>
        <taxon>Colocasieae</taxon>
        <taxon>Colocasia</taxon>
    </lineage>
</organism>
<dbReference type="InterPro" id="IPR051943">
    <property type="entry name" value="TRAFAC_Dynamin-like_GTPase"/>
</dbReference>
<evidence type="ECO:0000313" key="1">
    <source>
        <dbReference type="EMBL" id="MQL87520.1"/>
    </source>
</evidence>
<evidence type="ECO:0000313" key="2">
    <source>
        <dbReference type="Proteomes" id="UP000652761"/>
    </source>
</evidence>
<dbReference type="AlphaFoldDB" id="A0A843V106"/>
<gene>
    <name evidence="1" type="ORF">Taro_020061</name>
</gene>
<dbReference type="PANTHER" id="PTHR43681">
    <property type="entry name" value="TRANSMEMBRANE GTPASE FZO"/>
    <property type="match status" value="1"/>
</dbReference>
<reference evidence="1" key="1">
    <citation type="submission" date="2017-07" db="EMBL/GenBank/DDBJ databases">
        <title>Taro Niue Genome Assembly and Annotation.</title>
        <authorList>
            <person name="Atibalentja N."/>
            <person name="Keating K."/>
            <person name="Fields C.J."/>
        </authorList>
    </citation>
    <scope>NUCLEOTIDE SEQUENCE</scope>
    <source>
        <strain evidence="1">Niue_2</strain>
        <tissue evidence="1">Leaf</tissue>
    </source>
</reference>
<keyword evidence="2" id="KW-1185">Reference proteome</keyword>
<sequence>MVCVPCNVNTPAARLLSRYPHPPPFCGGARLSLHELFCRRGGLPALESPRRRGRRHVLHLSFDVSATGANAAPTNVNPPQPPQQRQLRSSLFPGGFRRPEIKVPTVVLRIDAVDVLRSKGAIDEAVSTGSVGIVLLQGDDSAGQLYEAACVLRSVVRDRAYFLIAERVDVSAAVGASGVVLSDQGLPVIVARNMLMNSRADSVLLPIVARDVQTAGSAITAAASEGADFLIFGIDKNNYAKILEGSIIMQNVKVPIFLDIIDCAGEGSPSDVASNLLQSDASGLVLSLDDMKMLSYDISRILSPAQAPDMRMQNEYQYTHNYNAEDEQQEKSLVAGFSKLDDKEIKLIEAERSILLEAIAVIRKAAPLMREVSLLEDAVARLDQPFMMVIVRFKDI</sequence>
<comment type="caution">
    <text evidence="1">The sequence shown here is derived from an EMBL/GenBank/DDBJ whole genome shotgun (WGS) entry which is preliminary data.</text>
</comment>
<accession>A0A843V106</accession>
<dbReference type="OrthoDB" id="422720at2759"/>
<protein>
    <submittedName>
        <fullName evidence="1">Uncharacterized protein</fullName>
    </submittedName>
</protein>
<proteinExistence type="predicted"/>
<dbReference type="InterPro" id="IPR013785">
    <property type="entry name" value="Aldolase_TIM"/>
</dbReference>
<dbReference type="EMBL" id="NMUH01000984">
    <property type="protein sequence ID" value="MQL87520.1"/>
    <property type="molecule type" value="Genomic_DNA"/>
</dbReference>
<name>A0A843V106_COLES</name>
<dbReference type="GO" id="GO:0031969">
    <property type="term" value="C:chloroplast membrane"/>
    <property type="evidence" value="ECO:0007669"/>
    <property type="project" value="TreeGrafter"/>
</dbReference>
<dbReference type="FunFam" id="3.20.20.70:FF:000243">
    <property type="entry name" value="Probable transmembrane GTPase FZO-like, chloroplastic"/>
    <property type="match status" value="1"/>
</dbReference>
<dbReference type="Gene3D" id="3.20.20.70">
    <property type="entry name" value="Aldolase class I"/>
    <property type="match status" value="1"/>
</dbReference>
<dbReference type="PANTHER" id="PTHR43681:SF1">
    <property type="entry name" value="SARCALUMENIN"/>
    <property type="match status" value="1"/>
</dbReference>